<protein>
    <submittedName>
        <fullName evidence="3">Uncharacterized protein</fullName>
    </submittedName>
</protein>
<reference evidence="3 4" key="1">
    <citation type="journal article" date="2018" name="Mol. Biol. Evol.">
        <title>Broad Genomic Sampling Reveals a Smut Pathogenic Ancestry of the Fungal Clade Ustilaginomycotina.</title>
        <authorList>
            <person name="Kijpornyongpan T."/>
            <person name="Mondo S.J."/>
            <person name="Barry K."/>
            <person name="Sandor L."/>
            <person name="Lee J."/>
            <person name="Lipzen A."/>
            <person name="Pangilinan J."/>
            <person name="LaButti K."/>
            <person name="Hainaut M."/>
            <person name="Henrissat B."/>
            <person name="Grigoriev I.V."/>
            <person name="Spatafora J.W."/>
            <person name="Aime M.C."/>
        </authorList>
    </citation>
    <scope>NUCLEOTIDE SEQUENCE [LARGE SCALE GENOMIC DNA]</scope>
    <source>
        <strain evidence="3 4">MCA 4186</strain>
    </source>
</reference>
<evidence type="ECO:0000256" key="2">
    <source>
        <dbReference type="SAM" id="Phobius"/>
    </source>
</evidence>
<organism evidence="3 4">
    <name type="scientific">Tilletiopsis washingtonensis</name>
    <dbReference type="NCBI Taxonomy" id="58919"/>
    <lineage>
        <taxon>Eukaryota</taxon>
        <taxon>Fungi</taxon>
        <taxon>Dikarya</taxon>
        <taxon>Basidiomycota</taxon>
        <taxon>Ustilaginomycotina</taxon>
        <taxon>Exobasidiomycetes</taxon>
        <taxon>Entylomatales</taxon>
        <taxon>Entylomatales incertae sedis</taxon>
        <taxon>Tilletiopsis</taxon>
    </lineage>
</organism>
<dbReference type="AlphaFoldDB" id="A0A316Z9Z6"/>
<feature type="region of interest" description="Disordered" evidence="1">
    <location>
        <begin position="192"/>
        <end position="250"/>
    </location>
</feature>
<feature type="transmembrane region" description="Helical" evidence="2">
    <location>
        <begin position="50"/>
        <end position="70"/>
    </location>
</feature>
<evidence type="ECO:0000313" key="3">
    <source>
        <dbReference type="EMBL" id="PWN97828.1"/>
    </source>
</evidence>
<dbReference type="RefSeq" id="XP_025598107.1">
    <property type="nucleotide sequence ID" value="XM_025739857.1"/>
</dbReference>
<proteinExistence type="predicted"/>
<evidence type="ECO:0000256" key="1">
    <source>
        <dbReference type="SAM" id="MobiDB-lite"/>
    </source>
</evidence>
<gene>
    <name evidence="3" type="ORF">FA09DRAFT_28394</name>
</gene>
<keyword evidence="2" id="KW-0812">Transmembrane</keyword>
<keyword evidence="4" id="KW-1185">Reference proteome</keyword>
<sequence length="250" mass="25792">MLAAYLRSAPNGPSAHGFTTLARRAMQSGGLKGVMAIGTLGLHVGLSSPVWVGALTVTGVTYACCIIGNLNARHSLRSALQATLTEVSRTEASAGPTWAQVSDLVNAAQRASAPQTPISLYAPKLQLVCSTPEPAQGAGSLPQTPQPSLLHRRRRTSIDLELEEVVTGDETQGHGLGGMPHSPRFLGSLLRRCADPSPRSASFAGDAATSNGGASPSPRNSTFGLSRSRATSMAGHGNAEAISPTNPTHQ</sequence>
<dbReference type="EMBL" id="KZ819293">
    <property type="protein sequence ID" value="PWN97828.1"/>
    <property type="molecule type" value="Genomic_DNA"/>
</dbReference>
<feature type="compositionally biased region" description="Polar residues" evidence="1">
    <location>
        <begin position="208"/>
        <end position="231"/>
    </location>
</feature>
<keyword evidence="2" id="KW-1133">Transmembrane helix</keyword>
<keyword evidence="2" id="KW-0472">Membrane</keyword>
<evidence type="ECO:0000313" key="4">
    <source>
        <dbReference type="Proteomes" id="UP000245946"/>
    </source>
</evidence>
<accession>A0A316Z9Z6</accession>
<dbReference type="GeneID" id="37267403"/>
<name>A0A316Z9Z6_9BASI</name>
<dbReference type="Proteomes" id="UP000245946">
    <property type="component" value="Unassembled WGS sequence"/>
</dbReference>